<feature type="region of interest" description="Disordered" evidence="1">
    <location>
        <begin position="1"/>
        <end position="85"/>
    </location>
</feature>
<keyword evidence="2" id="KW-0812">Transmembrane</keyword>
<dbReference type="Proteomes" id="UP000252530">
    <property type="component" value="Unassembled WGS sequence"/>
</dbReference>
<feature type="transmembrane region" description="Helical" evidence="2">
    <location>
        <begin position="186"/>
        <end position="208"/>
    </location>
</feature>
<feature type="compositionally biased region" description="Low complexity" evidence="1">
    <location>
        <begin position="24"/>
        <end position="50"/>
    </location>
</feature>
<name>A0A366K9K3_9BIFI</name>
<evidence type="ECO:0000313" key="4">
    <source>
        <dbReference type="Proteomes" id="UP000252530"/>
    </source>
</evidence>
<organism evidence="3 4">
    <name type="scientific">Bifidobacterium aemilianum</name>
    <dbReference type="NCBI Taxonomy" id="2493120"/>
    <lineage>
        <taxon>Bacteria</taxon>
        <taxon>Bacillati</taxon>
        <taxon>Actinomycetota</taxon>
        <taxon>Actinomycetes</taxon>
        <taxon>Bifidobacteriales</taxon>
        <taxon>Bifidobacteriaceae</taxon>
        <taxon>Bifidobacterium</taxon>
    </lineage>
</organism>
<keyword evidence="2" id="KW-1133">Transmembrane helix</keyword>
<reference evidence="3 4" key="1">
    <citation type="submission" date="2017-10" db="EMBL/GenBank/DDBJ databases">
        <title>Bifidobacterium xylocopum sp. nov. and Bifidobacterium aemilianum sp. nov., from the carpenter bee (Xylocopa violacea) digestive tract.</title>
        <authorList>
            <person name="Alberoni D."/>
            <person name="Baffoni L."/>
            <person name="Di Gioia D."/>
            <person name="Gaggia F."/>
            <person name="Biavati B."/>
        </authorList>
    </citation>
    <scope>NUCLEOTIDE SEQUENCE [LARGE SCALE GENOMIC DNA]</scope>
    <source>
        <strain evidence="3 4">XV10</strain>
    </source>
</reference>
<keyword evidence="2" id="KW-0472">Membrane</keyword>
<proteinExistence type="predicted"/>
<gene>
    <name evidence="3" type="ORF">CRD60_00405</name>
</gene>
<evidence type="ECO:0008006" key="5">
    <source>
        <dbReference type="Google" id="ProtNLM"/>
    </source>
</evidence>
<dbReference type="OrthoDB" id="3240445at2"/>
<dbReference type="EMBL" id="PDCG01000001">
    <property type="protein sequence ID" value="RBP98374.1"/>
    <property type="molecule type" value="Genomic_DNA"/>
</dbReference>
<evidence type="ECO:0000256" key="2">
    <source>
        <dbReference type="SAM" id="Phobius"/>
    </source>
</evidence>
<dbReference type="AlphaFoldDB" id="A0A366K9K3"/>
<accession>A0A366K9K3</accession>
<feature type="region of interest" description="Disordered" evidence="1">
    <location>
        <begin position="103"/>
        <end position="156"/>
    </location>
</feature>
<evidence type="ECO:0000313" key="3">
    <source>
        <dbReference type="EMBL" id="RBP98374.1"/>
    </source>
</evidence>
<dbReference type="RefSeq" id="WP_113859352.1">
    <property type="nucleotide sequence ID" value="NZ_PDCG01000001.1"/>
</dbReference>
<feature type="transmembrane region" description="Helical" evidence="2">
    <location>
        <begin position="220"/>
        <end position="243"/>
    </location>
</feature>
<sequence>MSDQQGFQSDAQGLQSHLPEGTSAPASGQGTPAPAPAPAQGQPGLGQPQASDYMQSGPQYGAAAQPQPDNLAEPQGGQPEYGQVKPLDYGAMTNQMPAGYNPYVFGAPDASPAQAQGQQQSAQGPAGNQQAGYGQWQGQAATGQYPGGQGQQAPDPRRLANIQDLNNINLDDPNQNPWYGHWDVNAIIAFVFSILFSIPILPALMGLASMWRTKKMHMKGYGLALAAVIINLLVTAILAWMMIKGISPLDMIQSLPGGDDMFGGGGLGGGGTDGSTSV</sequence>
<protein>
    <recommendedName>
        <fullName evidence="5">DUF4190 domain-containing protein</fullName>
    </recommendedName>
</protein>
<feature type="compositionally biased region" description="Polar residues" evidence="1">
    <location>
        <begin position="1"/>
        <end position="15"/>
    </location>
</feature>
<evidence type="ECO:0000256" key="1">
    <source>
        <dbReference type="SAM" id="MobiDB-lite"/>
    </source>
</evidence>
<feature type="compositionally biased region" description="Low complexity" evidence="1">
    <location>
        <begin position="106"/>
        <end position="144"/>
    </location>
</feature>
<comment type="caution">
    <text evidence="3">The sequence shown here is derived from an EMBL/GenBank/DDBJ whole genome shotgun (WGS) entry which is preliminary data.</text>
</comment>
<keyword evidence="4" id="KW-1185">Reference proteome</keyword>